<dbReference type="Gene3D" id="1.10.10.10">
    <property type="entry name" value="Winged helix-like DNA-binding domain superfamily/Winged helix DNA-binding domain"/>
    <property type="match status" value="1"/>
</dbReference>
<dbReference type="InterPro" id="IPR016032">
    <property type="entry name" value="Sig_transdc_resp-reg_C-effctor"/>
</dbReference>
<dbReference type="EMBL" id="JANSLM010000002">
    <property type="protein sequence ID" value="MDT8837465.1"/>
    <property type="molecule type" value="Genomic_DNA"/>
</dbReference>
<sequence length="255" mass="28016">MLNTIRDAAASPGAFMPALGAAVSALAQLLRPSATVFYWVGADNEPSGFELFGMTETMHRTYLQRYCTLDPMHPSRFSTRTGNVLTLAGELPEMVRGASVYWRRFLNPHQVVDVMEVLLRDDASGAPGAPGAEGTRPAAAFSLLRMAPAAAFSADDQHHARAVQPLLEAALVPALREQRAMRTHARHGTEVENDIRPNLTHREQQIARLVRNGLSNKEIARELALAQPTVKTHLLRMFRKLGVSSRTEMIGALFL</sequence>
<dbReference type="InterPro" id="IPR000792">
    <property type="entry name" value="Tscrpt_reg_LuxR_C"/>
</dbReference>
<accession>A0AAJ3XQQ1</accession>
<evidence type="ECO:0000259" key="4">
    <source>
        <dbReference type="PROSITE" id="PS50043"/>
    </source>
</evidence>
<evidence type="ECO:0000256" key="3">
    <source>
        <dbReference type="ARBA" id="ARBA00023163"/>
    </source>
</evidence>
<dbReference type="SUPFAM" id="SSF46894">
    <property type="entry name" value="C-terminal effector domain of the bipartite response regulators"/>
    <property type="match status" value="1"/>
</dbReference>
<dbReference type="CDD" id="cd06170">
    <property type="entry name" value="LuxR_C_like"/>
    <property type="match status" value="1"/>
</dbReference>
<name>A0AAJ3XQQ1_9BURK</name>
<dbReference type="RefSeq" id="WP_028200049.1">
    <property type="nucleotide sequence ID" value="NZ_CADFGE010000016.1"/>
</dbReference>
<evidence type="ECO:0000313" key="6">
    <source>
        <dbReference type="EMBL" id="MDT8837465.1"/>
    </source>
</evidence>
<dbReference type="EMBL" id="JACIIK010000020">
    <property type="protein sequence ID" value="MBB6206818.1"/>
    <property type="molecule type" value="Genomic_DNA"/>
</dbReference>
<dbReference type="PRINTS" id="PR00038">
    <property type="entry name" value="HTHLUXR"/>
</dbReference>
<keyword evidence="1" id="KW-0805">Transcription regulation</keyword>
<evidence type="ECO:0000256" key="2">
    <source>
        <dbReference type="ARBA" id="ARBA00023125"/>
    </source>
</evidence>
<dbReference type="InterPro" id="IPR036388">
    <property type="entry name" value="WH-like_DNA-bd_sf"/>
</dbReference>
<dbReference type="PROSITE" id="PS00622">
    <property type="entry name" value="HTH_LUXR_1"/>
    <property type="match status" value="1"/>
</dbReference>
<reference evidence="6" key="2">
    <citation type="submission" date="2022-08" db="EMBL/GenBank/DDBJ databases">
        <authorList>
            <person name="Kim S.-J."/>
        </authorList>
    </citation>
    <scope>NUCLEOTIDE SEQUENCE</scope>
    <source>
        <strain evidence="6">KJ</strain>
    </source>
</reference>
<dbReference type="PANTHER" id="PTHR44688:SF16">
    <property type="entry name" value="DNA-BINDING TRANSCRIPTIONAL ACTIVATOR DEVR_DOSR"/>
    <property type="match status" value="1"/>
</dbReference>
<evidence type="ECO:0000313" key="8">
    <source>
        <dbReference type="Proteomes" id="UP001246473"/>
    </source>
</evidence>
<evidence type="ECO:0000313" key="7">
    <source>
        <dbReference type="Proteomes" id="UP000518681"/>
    </source>
</evidence>
<keyword evidence="2 5" id="KW-0238">DNA-binding</keyword>
<organism evidence="6 8">
    <name type="scientific">Paraburkholderia fungorum</name>
    <dbReference type="NCBI Taxonomy" id="134537"/>
    <lineage>
        <taxon>Bacteria</taxon>
        <taxon>Pseudomonadati</taxon>
        <taxon>Pseudomonadota</taxon>
        <taxon>Betaproteobacteria</taxon>
        <taxon>Burkholderiales</taxon>
        <taxon>Burkholderiaceae</taxon>
        <taxon>Paraburkholderia</taxon>
    </lineage>
</organism>
<gene>
    <name evidence="5" type="ORF">GGD69_007720</name>
    <name evidence="6" type="ORF">ParKJ_08565</name>
</gene>
<dbReference type="SMART" id="SM00421">
    <property type="entry name" value="HTH_LUXR"/>
    <property type="match status" value="1"/>
</dbReference>
<dbReference type="PROSITE" id="PS50043">
    <property type="entry name" value="HTH_LUXR_2"/>
    <property type="match status" value="1"/>
</dbReference>
<dbReference type="GO" id="GO:0006355">
    <property type="term" value="P:regulation of DNA-templated transcription"/>
    <property type="evidence" value="ECO:0007669"/>
    <property type="project" value="InterPro"/>
</dbReference>
<reference evidence="5 7" key="1">
    <citation type="submission" date="2020-08" db="EMBL/GenBank/DDBJ databases">
        <title>Genomic Encyclopedia of Type Strains, Phase IV (KMG-V): Genome sequencing to study the core and pangenomes of soil and plant-associated prokaryotes.</title>
        <authorList>
            <person name="Whitman W."/>
        </authorList>
    </citation>
    <scope>NUCLEOTIDE SEQUENCE [LARGE SCALE GENOMIC DNA]</scope>
    <source>
        <strain evidence="5 7">SEMIA 4013</strain>
    </source>
</reference>
<protein>
    <submittedName>
        <fullName evidence="5">DNA-binding CsgD family transcriptional regulator</fullName>
    </submittedName>
    <submittedName>
        <fullName evidence="6">Helix-turn-helix transcriptional regulator</fullName>
    </submittedName>
</protein>
<evidence type="ECO:0000256" key="1">
    <source>
        <dbReference type="ARBA" id="ARBA00023015"/>
    </source>
</evidence>
<dbReference type="Proteomes" id="UP000518681">
    <property type="component" value="Unassembled WGS sequence"/>
</dbReference>
<dbReference type="AlphaFoldDB" id="A0AAJ3XQQ1"/>
<dbReference type="Pfam" id="PF00196">
    <property type="entry name" value="GerE"/>
    <property type="match status" value="1"/>
</dbReference>
<comment type="caution">
    <text evidence="6">The sequence shown here is derived from an EMBL/GenBank/DDBJ whole genome shotgun (WGS) entry which is preliminary data.</text>
</comment>
<evidence type="ECO:0000313" key="5">
    <source>
        <dbReference type="EMBL" id="MBB6206818.1"/>
    </source>
</evidence>
<dbReference type="PANTHER" id="PTHR44688">
    <property type="entry name" value="DNA-BINDING TRANSCRIPTIONAL ACTIVATOR DEVR_DOSR"/>
    <property type="match status" value="1"/>
</dbReference>
<proteinExistence type="predicted"/>
<feature type="domain" description="HTH luxR-type" evidence="4">
    <location>
        <begin position="192"/>
        <end position="255"/>
    </location>
</feature>
<dbReference type="Proteomes" id="UP001246473">
    <property type="component" value="Unassembled WGS sequence"/>
</dbReference>
<dbReference type="GO" id="GO:0003677">
    <property type="term" value="F:DNA binding"/>
    <property type="evidence" value="ECO:0007669"/>
    <property type="project" value="UniProtKB-KW"/>
</dbReference>
<keyword evidence="3" id="KW-0804">Transcription</keyword>